<evidence type="ECO:0000259" key="4">
    <source>
        <dbReference type="Pfam" id="PF01397"/>
    </source>
</evidence>
<dbReference type="Proteomes" id="UP000002051">
    <property type="component" value="Chromosome 2"/>
</dbReference>
<dbReference type="SUPFAM" id="SSF48576">
    <property type="entry name" value="Terpenoid synthases"/>
    <property type="match status" value="1"/>
</dbReference>
<dbReference type="SUPFAM" id="SSF48239">
    <property type="entry name" value="Terpenoid cyclases/Protein prenyltransferases"/>
    <property type="match status" value="1"/>
</dbReference>
<dbReference type="SFLD" id="SFLDS00005">
    <property type="entry name" value="Isoprenoid_Synthase_Type_I"/>
    <property type="match status" value="1"/>
</dbReference>
<dbReference type="EnsemblPlants" id="AES63645">
    <property type="protein sequence ID" value="AES63645"/>
    <property type="gene ID" value="MTR_2g010960"/>
</dbReference>
<reference evidence="6 9" key="2">
    <citation type="journal article" date="2014" name="BMC Genomics">
        <title>An improved genome release (version Mt4.0) for the model legume Medicago truncatula.</title>
        <authorList>
            <person name="Tang H."/>
            <person name="Krishnakumar V."/>
            <person name="Bidwell S."/>
            <person name="Rosen B."/>
            <person name="Chan A."/>
            <person name="Zhou S."/>
            <person name="Gentzbittel L."/>
            <person name="Childs K.L."/>
            <person name="Yandell M."/>
            <person name="Gundlach H."/>
            <person name="Mayer K.F."/>
            <person name="Schwartz D.C."/>
            <person name="Town C.D."/>
        </authorList>
    </citation>
    <scope>GENOME REANNOTATION</scope>
    <source>
        <strain evidence="8 9">cv. Jemalong A17</strain>
    </source>
</reference>
<dbReference type="Gene3D" id="1.10.600.10">
    <property type="entry name" value="Farnesyl Diphosphate Synthase"/>
    <property type="match status" value="1"/>
</dbReference>
<organism evidence="6 9">
    <name type="scientific">Medicago truncatula</name>
    <name type="common">Barrel medic</name>
    <name type="synonym">Medicago tribuloides</name>
    <dbReference type="NCBI Taxonomy" id="3880"/>
    <lineage>
        <taxon>Eukaryota</taxon>
        <taxon>Viridiplantae</taxon>
        <taxon>Streptophyta</taxon>
        <taxon>Embryophyta</taxon>
        <taxon>Tracheophyta</taxon>
        <taxon>Spermatophyta</taxon>
        <taxon>Magnoliopsida</taxon>
        <taxon>eudicotyledons</taxon>
        <taxon>Gunneridae</taxon>
        <taxon>Pentapetalae</taxon>
        <taxon>rosids</taxon>
        <taxon>fabids</taxon>
        <taxon>Fabales</taxon>
        <taxon>Fabaceae</taxon>
        <taxon>Papilionoideae</taxon>
        <taxon>50 kb inversion clade</taxon>
        <taxon>NPAAA clade</taxon>
        <taxon>Hologalegina</taxon>
        <taxon>IRL clade</taxon>
        <taxon>Trifolieae</taxon>
        <taxon>Medicago</taxon>
    </lineage>
</organism>
<protein>
    <submittedName>
        <fullName evidence="6">(3S)-linalool/(E)-nerolidol/(E,E)-geranyl linalool synthase</fullName>
    </submittedName>
    <submittedName>
        <fullName evidence="7">Putative S-linalool synthase</fullName>
        <ecNumber evidence="7">4.2.3.25</ecNumber>
    </submittedName>
</protein>
<comment type="cofactor">
    <cofactor evidence="1">
        <name>Mg(2+)</name>
        <dbReference type="ChEBI" id="CHEBI:18420"/>
    </cofactor>
</comment>
<proteinExistence type="predicted"/>
<feature type="domain" description="Terpene synthase N-terminal" evidence="4">
    <location>
        <begin position="13"/>
        <end position="157"/>
    </location>
</feature>
<dbReference type="InterPro" id="IPR005630">
    <property type="entry name" value="Terpene_synthase_metal-bd"/>
</dbReference>
<dbReference type="GO" id="GO:0010333">
    <property type="term" value="F:terpene synthase activity"/>
    <property type="evidence" value="ECO:0000318"/>
    <property type="project" value="GO_Central"/>
</dbReference>
<dbReference type="Proteomes" id="UP000265566">
    <property type="component" value="Chromosome 2"/>
</dbReference>
<dbReference type="AlphaFoldDB" id="G7IK35"/>
<dbReference type="EC" id="4.2.3.25" evidence="7"/>
<dbReference type="EMBL" id="CM001218">
    <property type="protein sequence ID" value="AES63645.2"/>
    <property type="molecule type" value="Genomic_DNA"/>
</dbReference>
<dbReference type="Gramene" id="rna7421">
    <property type="protein sequence ID" value="RHN71786.1"/>
    <property type="gene ID" value="gene7421"/>
</dbReference>
<dbReference type="Pfam" id="PF01397">
    <property type="entry name" value="Terpene_synth"/>
    <property type="match status" value="1"/>
</dbReference>
<evidence type="ECO:0000259" key="5">
    <source>
        <dbReference type="Pfam" id="PF03936"/>
    </source>
</evidence>
<reference evidence="7" key="4">
    <citation type="journal article" date="2018" name="Nat. Plants">
        <title>Whole-genome landscape of Medicago truncatula symbiotic genes.</title>
        <authorList>
            <person name="Pecrix Y."/>
            <person name="Gamas P."/>
            <person name="Carrere S."/>
        </authorList>
    </citation>
    <scope>NUCLEOTIDE SEQUENCE</scope>
    <source>
        <tissue evidence="7">Leaves</tissue>
    </source>
</reference>
<dbReference type="InterPro" id="IPR001906">
    <property type="entry name" value="Terpene_synth_N"/>
</dbReference>
<dbReference type="GO" id="GO:0016114">
    <property type="term" value="P:terpenoid biosynthetic process"/>
    <property type="evidence" value="ECO:0007669"/>
    <property type="project" value="InterPro"/>
</dbReference>
<evidence type="ECO:0000313" key="7">
    <source>
        <dbReference type="EMBL" id="RHN71786.1"/>
    </source>
</evidence>
<dbReference type="GO" id="GO:0046246">
    <property type="term" value="P:terpene biosynthetic process"/>
    <property type="evidence" value="ECO:0000318"/>
    <property type="project" value="GO_Central"/>
</dbReference>
<dbReference type="eggNOG" id="ENOG502QTGK">
    <property type="taxonomic scope" value="Eukaryota"/>
</dbReference>
<dbReference type="KEGG" id="mtr:11419805"/>
<dbReference type="STRING" id="3880.G7IK35"/>
<evidence type="ECO:0000256" key="1">
    <source>
        <dbReference type="ARBA" id="ARBA00001946"/>
    </source>
</evidence>
<evidence type="ECO:0000313" key="6">
    <source>
        <dbReference type="EMBL" id="AES63645.2"/>
    </source>
</evidence>
<name>G7IK35_MEDTR</name>
<dbReference type="OrthoDB" id="1396482at2759"/>
<dbReference type="Gene3D" id="1.50.10.130">
    <property type="entry name" value="Terpene synthase, N-terminal domain"/>
    <property type="match status" value="1"/>
</dbReference>
<evidence type="ECO:0000313" key="9">
    <source>
        <dbReference type="Proteomes" id="UP000002051"/>
    </source>
</evidence>
<dbReference type="InterPro" id="IPR036965">
    <property type="entry name" value="Terpene_synth_N_sf"/>
</dbReference>
<dbReference type="GO" id="GO:0034007">
    <property type="term" value="F:S-linalool synthase activity"/>
    <property type="evidence" value="ECO:0007669"/>
    <property type="project" value="UniProtKB-EC"/>
</dbReference>
<dbReference type="HOGENOM" id="CLU_003125_7_1_1"/>
<keyword evidence="7" id="KW-0456">Lyase</keyword>
<feature type="domain" description="Terpene synthase metal-binding" evidence="5">
    <location>
        <begin position="224"/>
        <end position="466"/>
    </location>
</feature>
<keyword evidence="2" id="KW-0479">Metal-binding</keyword>
<dbReference type="GO" id="GO:0000287">
    <property type="term" value="F:magnesium ion binding"/>
    <property type="evidence" value="ECO:0007669"/>
    <property type="project" value="InterPro"/>
</dbReference>
<dbReference type="InterPro" id="IPR008930">
    <property type="entry name" value="Terpenoid_cyclase/PrenylTrfase"/>
</dbReference>
<evidence type="ECO:0000313" key="8">
    <source>
        <dbReference type="EnsemblPlants" id="AES63645"/>
    </source>
</evidence>
<dbReference type="PANTHER" id="PTHR31225:SF73">
    <property type="entry name" value="NERYL DIPHOSPHATE DIPHOSPHATASE, CHLOROPLASTIC"/>
    <property type="match status" value="1"/>
</dbReference>
<sequence length="520" mass="60141">MDVNYVKQALILKEAKQAYKKLLASDEDPMKSLCMIDIIQRLGIEHHFAEEIEAALQNQHKMFSRNAIDFVHSHELHEVALTFRLLRQGGHYVKSDIFDSLMFNKRNFSEKFGEDVKSLIAMYEASQLSIEGEDDLDDIGHLSSELLHGWLSSHQNHSDALYVTNTLRYPLHYGLSRLMEKSIFLSYLKATNEWTCLEELAKINSSIVRFMNQNEIIEVSKWWKDLEMAKEPKFAHYQPLKWYMWPMVCFTDPSFSDQRIELTKVISLVYVIDDIFDVYGTLDQLTLFVDLVTRWKLADTEELPDFVKICLSFIYKITNDFAEKVYKKHGLNPIKTLKKSWIRYLNSALKDAHWLNSGHLPKADEYLNNGIVSPGVHVVLVHAFFLFDHIQDVTTETIAILDDGCPNTMYSVAKILRLSDDLEGAKSVDQNGLDGSYLDCYMNEHQEISAQEAQRHVANMISNEWKRLNQEIITPNPIFSSSFTKFCLNVARMVPLMYHYQSNPSLSNLQDLVKSLVNVN</sequence>
<keyword evidence="3" id="KW-0460">Magnesium</keyword>
<dbReference type="PANTHER" id="PTHR31225">
    <property type="entry name" value="OS04G0344100 PROTEIN-RELATED"/>
    <property type="match status" value="1"/>
</dbReference>
<evidence type="ECO:0000256" key="2">
    <source>
        <dbReference type="ARBA" id="ARBA00022723"/>
    </source>
</evidence>
<accession>A0A0C3UX06</accession>
<reference evidence="6 9" key="1">
    <citation type="journal article" date="2011" name="Nature">
        <title>The Medicago genome provides insight into the evolution of rhizobial symbioses.</title>
        <authorList>
            <person name="Young N.D."/>
            <person name="Debelle F."/>
            <person name="Oldroyd G.E."/>
            <person name="Geurts R."/>
            <person name="Cannon S.B."/>
            <person name="Udvardi M.K."/>
            <person name="Benedito V.A."/>
            <person name="Mayer K.F."/>
            <person name="Gouzy J."/>
            <person name="Schoof H."/>
            <person name="Van de Peer Y."/>
            <person name="Proost S."/>
            <person name="Cook D.R."/>
            <person name="Meyers B.C."/>
            <person name="Spannagl M."/>
            <person name="Cheung F."/>
            <person name="De Mita S."/>
            <person name="Krishnakumar V."/>
            <person name="Gundlach H."/>
            <person name="Zhou S."/>
            <person name="Mudge J."/>
            <person name="Bharti A.K."/>
            <person name="Murray J.D."/>
            <person name="Naoumkina M.A."/>
            <person name="Rosen B."/>
            <person name="Silverstein K.A."/>
            <person name="Tang H."/>
            <person name="Rombauts S."/>
            <person name="Zhao P.X."/>
            <person name="Zhou P."/>
            <person name="Barbe V."/>
            <person name="Bardou P."/>
            <person name="Bechner M."/>
            <person name="Bellec A."/>
            <person name="Berger A."/>
            <person name="Berges H."/>
            <person name="Bidwell S."/>
            <person name="Bisseling T."/>
            <person name="Choisne N."/>
            <person name="Couloux A."/>
            <person name="Denny R."/>
            <person name="Deshpande S."/>
            <person name="Dai X."/>
            <person name="Doyle J.J."/>
            <person name="Dudez A.M."/>
            <person name="Farmer A.D."/>
            <person name="Fouteau S."/>
            <person name="Franken C."/>
            <person name="Gibelin C."/>
            <person name="Gish J."/>
            <person name="Goldstein S."/>
            <person name="Gonzalez A.J."/>
            <person name="Green P.J."/>
            <person name="Hallab A."/>
            <person name="Hartog M."/>
            <person name="Hua A."/>
            <person name="Humphray S.J."/>
            <person name="Jeong D.H."/>
            <person name="Jing Y."/>
            <person name="Jocker A."/>
            <person name="Kenton S.M."/>
            <person name="Kim D.J."/>
            <person name="Klee K."/>
            <person name="Lai H."/>
            <person name="Lang C."/>
            <person name="Lin S."/>
            <person name="Macmil S.L."/>
            <person name="Magdelenat G."/>
            <person name="Matthews L."/>
            <person name="McCorrison J."/>
            <person name="Monaghan E.L."/>
            <person name="Mun J.H."/>
            <person name="Najar F.Z."/>
            <person name="Nicholson C."/>
            <person name="Noirot C."/>
            <person name="O'Bleness M."/>
            <person name="Paule C.R."/>
            <person name="Poulain J."/>
            <person name="Prion F."/>
            <person name="Qin B."/>
            <person name="Qu C."/>
            <person name="Retzel E.F."/>
            <person name="Riddle C."/>
            <person name="Sallet E."/>
            <person name="Samain S."/>
            <person name="Samson N."/>
            <person name="Sanders I."/>
            <person name="Saurat O."/>
            <person name="Scarpelli C."/>
            <person name="Schiex T."/>
            <person name="Segurens B."/>
            <person name="Severin A.J."/>
            <person name="Sherrier D.J."/>
            <person name="Shi R."/>
            <person name="Sims S."/>
            <person name="Singer S.R."/>
            <person name="Sinharoy S."/>
            <person name="Sterck L."/>
            <person name="Viollet A."/>
            <person name="Wang B.B."/>
            <person name="Wang K."/>
            <person name="Wang M."/>
            <person name="Wang X."/>
            <person name="Warfsmann J."/>
            <person name="Weissenbach J."/>
            <person name="White D.D."/>
            <person name="White J.D."/>
            <person name="Wiley G.B."/>
            <person name="Wincker P."/>
            <person name="Xing Y."/>
            <person name="Yang L."/>
            <person name="Yao Z."/>
            <person name="Ying F."/>
            <person name="Zhai J."/>
            <person name="Zhou L."/>
            <person name="Zuber A."/>
            <person name="Denarie J."/>
            <person name="Dixon R.A."/>
            <person name="May G.D."/>
            <person name="Schwartz D.C."/>
            <person name="Rogers J."/>
            <person name="Quetier F."/>
            <person name="Town C.D."/>
            <person name="Roe B.A."/>
        </authorList>
    </citation>
    <scope>NUCLEOTIDE SEQUENCE [LARGE SCALE GENOMIC DNA]</scope>
    <source>
        <strain evidence="6">A17</strain>
        <strain evidence="8 9">cv. Jemalong A17</strain>
    </source>
</reference>
<accession>G7IK35</accession>
<dbReference type="InterPro" id="IPR008949">
    <property type="entry name" value="Isoprenoid_synthase_dom_sf"/>
</dbReference>
<dbReference type="EMBL" id="PSQE01000002">
    <property type="protein sequence ID" value="RHN71786.1"/>
    <property type="molecule type" value="Genomic_DNA"/>
</dbReference>
<keyword evidence="9" id="KW-1185">Reference proteome</keyword>
<dbReference type="InterPro" id="IPR034741">
    <property type="entry name" value="Terpene_cyclase-like_1_C"/>
</dbReference>
<dbReference type="InterPro" id="IPR050148">
    <property type="entry name" value="Terpene_synthase-like"/>
</dbReference>
<dbReference type="Pfam" id="PF03936">
    <property type="entry name" value="Terpene_synth_C"/>
    <property type="match status" value="1"/>
</dbReference>
<reference evidence="8" key="3">
    <citation type="submission" date="2015-04" db="UniProtKB">
        <authorList>
            <consortium name="EnsemblPlants"/>
        </authorList>
    </citation>
    <scope>IDENTIFICATION</scope>
    <source>
        <strain evidence="8">cv. Jemalong A17</strain>
    </source>
</reference>
<dbReference type="SFLD" id="SFLDG01019">
    <property type="entry name" value="Terpene_Cyclase_Like_1_C_Termi"/>
    <property type="match status" value="1"/>
</dbReference>
<gene>
    <name evidence="8" type="primary">11419805</name>
    <name evidence="6" type="ordered locus">MTR_2g010960</name>
    <name evidence="7" type="ORF">MtrunA17_Chr2g0280581</name>
</gene>
<dbReference type="PaxDb" id="3880-AES63645"/>
<evidence type="ECO:0000256" key="3">
    <source>
        <dbReference type="ARBA" id="ARBA00022842"/>
    </source>
</evidence>